<evidence type="ECO:0000256" key="1">
    <source>
        <dbReference type="SAM" id="Phobius"/>
    </source>
</evidence>
<keyword evidence="5" id="KW-1185">Reference proteome</keyword>
<evidence type="ECO:0000256" key="2">
    <source>
        <dbReference type="SAM" id="SignalP"/>
    </source>
</evidence>
<feature type="signal peptide" evidence="2">
    <location>
        <begin position="1"/>
        <end position="22"/>
    </location>
</feature>
<protein>
    <recommendedName>
        <fullName evidence="3">DUF7136 domain-containing protein</fullName>
    </recommendedName>
</protein>
<evidence type="ECO:0000313" key="5">
    <source>
        <dbReference type="Proteomes" id="UP000054771"/>
    </source>
</evidence>
<dbReference type="Pfam" id="PF23584">
    <property type="entry name" value="DUF7136"/>
    <property type="match status" value="1"/>
</dbReference>
<dbReference type="OrthoDB" id="4490227at2759"/>
<evidence type="ECO:0000259" key="3">
    <source>
        <dbReference type="Pfam" id="PF23584"/>
    </source>
</evidence>
<keyword evidence="2" id="KW-0732">Signal</keyword>
<reference evidence="5" key="1">
    <citation type="journal article" date="2016" name="Genome Announc.">
        <title>Draft genome sequences of fungus Aspergillus calidoustus.</title>
        <authorList>
            <person name="Horn F."/>
            <person name="Linde J."/>
            <person name="Mattern D.J."/>
            <person name="Walther G."/>
            <person name="Guthke R."/>
            <person name="Scherlach K."/>
            <person name="Martin K."/>
            <person name="Brakhage A.A."/>
            <person name="Petzke L."/>
            <person name="Valiante V."/>
        </authorList>
    </citation>
    <scope>NUCLEOTIDE SEQUENCE [LARGE SCALE GENOMIC DNA]</scope>
    <source>
        <strain evidence="5">SF006504</strain>
    </source>
</reference>
<sequence>MRMQFLQASWLFAASMVIIVNAISVVEVDLVFPRNETYAPAQVFPIVFAIQNSDQAQLLNPALTYRILKTDNRSDNLVPLTAYVHLERENVSTSDPYLTYRFFSGLQPGRWFLAWELEYQTCNVGAEYLSDALTYNSYKSTRIFTITNSTSTPNKEIDLVAATADNRCPADSNAVAINVTDTTMQTIPSMNWAGRDTCVVTTNSTTATPVHTPNPCGVSISPEMAASISANFTAQKCNEARPPAWVNCPADGESAAQQLIILAFTGMLAICGAFAFTLVQSW</sequence>
<proteinExistence type="predicted"/>
<feature type="domain" description="DUF7136" evidence="3">
    <location>
        <begin position="23"/>
        <end position="244"/>
    </location>
</feature>
<keyword evidence="1" id="KW-0812">Transmembrane</keyword>
<dbReference type="AlphaFoldDB" id="A0A0U5GTJ9"/>
<keyword evidence="1" id="KW-0472">Membrane</keyword>
<feature type="transmembrane region" description="Helical" evidence="1">
    <location>
        <begin position="259"/>
        <end position="279"/>
    </location>
</feature>
<name>A0A0U5GTJ9_ASPCI</name>
<gene>
    <name evidence="4" type="ORF">ASPCAL02831</name>
</gene>
<dbReference type="OMA" id="QRFCYLP"/>
<dbReference type="Proteomes" id="UP000054771">
    <property type="component" value="Unassembled WGS sequence"/>
</dbReference>
<evidence type="ECO:0000313" key="4">
    <source>
        <dbReference type="EMBL" id="CEN60391.1"/>
    </source>
</evidence>
<accession>A0A0U5GTJ9</accession>
<organism evidence="4 5">
    <name type="scientific">Aspergillus calidoustus</name>
    <dbReference type="NCBI Taxonomy" id="454130"/>
    <lineage>
        <taxon>Eukaryota</taxon>
        <taxon>Fungi</taxon>
        <taxon>Dikarya</taxon>
        <taxon>Ascomycota</taxon>
        <taxon>Pezizomycotina</taxon>
        <taxon>Eurotiomycetes</taxon>
        <taxon>Eurotiomycetidae</taxon>
        <taxon>Eurotiales</taxon>
        <taxon>Aspergillaceae</taxon>
        <taxon>Aspergillus</taxon>
        <taxon>Aspergillus subgen. Nidulantes</taxon>
    </lineage>
</organism>
<dbReference type="EMBL" id="CDMC01000002">
    <property type="protein sequence ID" value="CEN60391.1"/>
    <property type="molecule type" value="Genomic_DNA"/>
</dbReference>
<dbReference type="InterPro" id="IPR055560">
    <property type="entry name" value="DUF7136"/>
</dbReference>
<feature type="chain" id="PRO_5006858199" description="DUF7136 domain-containing protein" evidence="2">
    <location>
        <begin position="23"/>
        <end position="282"/>
    </location>
</feature>
<keyword evidence="1" id="KW-1133">Transmembrane helix</keyword>